<evidence type="ECO:0000256" key="2">
    <source>
        <dbReference type="ARBA" id="ARBA00020953"/>
    </source>
</evidence>
<dbReference type="NCBIfam" id="TIGR03594">
    <property type="entry name" value="GTPase_EngA"/>
    <property type="match status" value="1"/>
</dbReference>
<comment type="similarity">
    <text evidence="1 8 9 10">Belongs to the TRAFAC class TrmE-Era-EngA-EngB-Septin-like GTPase superfamily. EngA (Der) GTPase family.</text>
</comment>
<proteinExistence type="inferred from homology"/>
<dbReference type="CDD" id="cd01895">
    <property type="entry name" value="EngA2"/>
    <property type="match status" value="1"/>
</dbReference>
<dbReference type="GO" id="GO:0042254">
    <property type="term" value="P:ribosome biogenesis"/>
    <property type="evidence" value="ECO:0007669"/>
    <property type="project" value="UniProtKB-KW"/>
</dbReference>
<comment type="function">
    <text evidence="8 10">GTPase that plays an essential role in the late steps of ribosome biogenesis.</text>
</comment>
<feature type="binding site" evidence="8">
    <location>
        <begin position="188"/>
        <end position="195"/>
    </location>
    <ligand>
        <name>GTP</name>
        <dbReference type="ChEBI" id="CHEBI:37565"/>
        <label>2</label>
    </ligand>
</feature>
<keyword evidence="4 10" id="KW-0677">Repeat</keyword>
<reference evidence="12 13" key="1">
    <citation type="submission" date="2018-01" db="EMBL/GenBank/DDBJ databases">
        <title>Genome sequence of Borrelia tachyglossi.</title>
        <authorList>
            <person name="Gofton A.W."/>
        </authorList>
    </citation>
    <scope>NUCLEOTIDE SEQUENCE [LARGE SCALE GENOMIC DNA]</scope>
    <source>
        <strain evidence="12 13">Bc-F10-1268</strain>
    </source>
</reference>
<dbReference type="InterPro" id="IPR005225">
    <property type="entry name" value="Small_GTP-bd"/>
</dbReference>
<evidence type="ECO:0000256" key="7">
    <source>
        <dbReference type="ARBA" id="ARBA00032345"/>
    </source>
</evidence>
<evidence type="ECO:0000256" key="8">
    <source>
        <dbReference type="HAMAP-Rule" id="MF_00195"/>
    </source>
</evidence>
<keyword evidence="3 8" id="KW-0690">Ribosome biogenesis</keyword>
<evidence type="ECO:0000256" key="3">
    <source>
        <dbReference type="ARBA" id="ARBA00022517"/>
    </source>
</evidence>
<dbReference type="InterPro" id="IPR006073">
    <property type="entry name" value="GTP-bd"/>
</dbReference>
<keyword evidence="5 8" id="KW-0547">Nucleotide-binding</keyword>
<evidence type="ECO:0000256" key="1">
    <source>
        <dbReference type="ARBA" id="ARBA00008279"/>
    </source>
</evidence>
<evidence type="ECO:0000256" key="10">
    <source>
        <dbReference type="RuleBase" id="RU004481"/>
    </source>
</evidence>
<dbReference type="PROSITE" id="PS51712">
    <property type="entry name" value="G_ENGA"/>
    <property type="match status" value="1"/>
</dbReference>
<dbReference type="PANTHER" id="PTHR43834">
    <property type="entry name" value="GTPASE DER"/>
    <property type="match status" value="1"/>
</dbReference>
<dbReference type="HAMAP" id="MF_00195">
    <property type="entry name" value="GTPase_Der"/>
    <property type="match status" value="1"/>
</dbReference>
<dbReference type="Pfam" id="PF01926">
    <property type="entry name" value="MMR_HSR1"/>
    <property type="match status" value="2"/>
</dbReference>
<evidence type="ECO:0000256" key="5">
    <source>
        <dbReference type="ARBA" id="ARBA00022741"/>
    </source>
</evidence>
<evidence type="ECO:0000256" key="6">
    <source>
        <dbReference type="ARBA" id="ARBA00023134"/>
    </source>
</evidence>
<feature type="domain" description="EngA-type G" evidence="11">
    <location>
        <begin position="182"/>
        <end position="357"/>
    </location>
</feature>
<evidence type="ECO:0000256" key="4">
    <source>
        <dbReference type="ARBA" id="ARBA00022737"/>
    </source>
</evidence>
<dbReference type="InterPro" id="IPR032859">
    <property type="entry name" value="KH_dom-like"/>
</dbReference>
<dbReference type="NCBIfam" id="TIGR00231">
    <property type="entry name" value="small_GTP"/>
    <property type="match status" value="2"/>
</dbReference>
<dbReference type="InterPro" id="IPR027417">
    <property type="entry name" value="P-loop_NTPase"/>
</dbReference>
<sequence length="441" mass="50307">MALIDSKIQDYKSVLIVGRPNVGKSTLFNKVLSSQRSITDKTYGVTRDLVKEICTVDSSKFYLIDTGGFTLLKDELSQLVVGKVLSLLDSISLILLVLDVNEMLSEDYELIERLRKYSGKIVLILNKIDSYHKESLACEFQKLGFKKSFLVSAIHGKGVNALRVFLKNSVGKFANDDENIDVKIGIIGKPNSGKSTLINFLAGHEVSIVSHMAGTTRDFIKTKFQRNNKTFELIDTAGIRRRSRVSELIEHYSVSRALRAIDMVDIVFLLIDTNEDLTAQDKKIAHYAAKKGKGIIIVFTKWDFVESKRAYFEALKKRVKFFFPILNFAPILKISVHKKVGLDSLFSEALKLKRQLELKINTADLNKMLSLWIKDYHLNASHKVRYITQISVNPVKFILFANKINNFPNSYYNYLVNNIRKIGYQNIPILIELREKVRDLK</sequence>
<keyword evidence="13" id="KW-1185">Reference proteome</keyword>
<dbReference type="Gene3D" id="3.30.300.20">
    <property type="match status" value="1"/>
</dbReference>
<dbReference type="PANTHER" id="PTHR43834:SF6">
    <property type="entry name" value="GTPASE DER"/>
    <property type="match status" value="1"/>
</dbReference>
<protein>
    <recommendedName>
        <fullName evidence="2 8">GTPase Der</fullName>
    </recommendedName>
    <alternativeName>
        <fullName evidence="7 8">GTP-binding protein EngA</fullName>
    </alternativeName>
</protein>
<dbReference type="Proteomes" id="UP000244655">
    <property type="component" value="Chromosome"/>
</dbReference>
<dbReference type="Pfam" id="PF14714">
    <property type="entry name" value="KH_dom-like"/>
    <property type="match status" value="1"/>
</dbReference>
<dbReference type="AlphaFoldDB" id="A0A2S1LX75"/>
<feature type="binding site" evidence="8">
    <location>
        <begin position="18"/>
        <end position="25"/>
    </location>
    <ligand>
        <name>GTP</name>
        <dbReference type="ChEBI" id="CHEBI:37565"/>
        <label>1</label>
    </ligand>
</feature>
<dbReference type="InterPro" id="IPR016484">
    <property type="entry name" value="GTPase_Der"/>
</dbReference>
<dbReference type="SUPFAM" id="SSF52540">
    <property type="entry name" value="P-loop containing nucleoside triphosphate hydrolases"/>
    <property type="match status" value="2"/>
</dbReference>
<evidence type="ECO:0000313" key="13">
    <source>
        <dbReference type="Proteomes" id="UP000244655"/>
    </source>
</evidence>
<dbReference type="InterPro" id="IPR015946">
    <property type="entry name" value="KH_dom-like_a/b"/>
</dbReference>
<dbReference type="InterPro" id="IPR031166">
    <property type="entry name" value="G_ENGA"/>
</dbReference>
<dbReference type="Gene3D" id="3.40.50.300">
    <property type="entry name" value="P-loop containing nucleotide triphosphate hydrolases"/>
    <property type="match status" value="2"/>
</dbReference>
<feature type="binding site" evidence="8">
    <location>
        <begin position="65"/>
        <end position="69"/>
    </location>
    <ligand>
        <name>GTP</name>
        <dbReference type="ChEBI" id="CHEBI:37565"/>
        <label>1</label>
    </ligand>
</feature>
<feature type="binding site" evidence="8">
    <location>
        <begin position="235"/>
        <end position="239"/>
    </location>
    <ligand>
        <name>GTP</name>
        <dbReference type="ChEBI" id="CHEBI:37565"/>
        <label>2</label>
    </ligand>
</feature>
<dbReference type="GO" id="GO:0005525">
    <property type="term" value="F:GTP binding"/>
    <property type="evidence" value="ECO:0007669"/>
    <property type="project" value="UniProtKB-UniRule"/>
</dbReference>
<dbReference type="EMBL" id="CP025785">
    <property type="protein sequence ID" value="AWG42880.1"/>
    <property type="molecule type" value="Genomic_DNA"/>
</dbReference>
<evidence type="ECO:0000313" key="12">
    <source>
        <dbReference type="EMBL" id="AWG42880.1"/>
    </source>
</evidence>
<dbReference type="PIRSF" id="PIRSF006485">
    <property type="entry name" value="GTP-binding_EngA"/>
    <property type="match status" value="1"/>
</dbReference>
<organism evidence="12 13">
    <name type="scientific">Candidatus Borreliella tachyglossi</name>
    <dbReference type="NCBI Taxonomy" id="1964448"/>
    <lineage>
        <taxon>Bacteria</taxon>
        <taxon>Pseudomonadati</taxon>
        <taxon>Spirochaetota</taxon>
        <taxon>Spirochaetia</taxon>
        <taxon>Spirochaetales</taxon>
        <taxon>Borreliaceae</taxon>
        <taxon>Borreliella</taxon>
    </lineage>
</organism>
<dbReference type="GO" id="GO:0043022">
    <property type="term" value="F:ribosome binding"/>
    <property type="evidence" value="ECO:0007669"/>
    <property type="project" value="TreeGrafter"/>
</dbReference>
<keyword evidence="6 8" id="KW-0342">GTP-binding</keyword>
<dbReference type="OrthoDB" id="9805918at2"/>
<name>A0A2S1LX75_9SPIR</name>
<gene>
    <name evidence="8" type="primary">der</name>
    <name evidence="12" type="ORF">CR532_02665</name>
</gene>
<dbReference type="PRINTS" id="PR00326">
    <property type="entry name" value="GTP1OBG"/>
</dbReference>
<comment type="caution">
    <text evidence="8">Lacks conserved residue(s) required for the propagation of feature annotation.</text>
</comment>
<comment type="subunit">
    <text evidence="8">Associates with the 50S ribosomal subunit.</text>
</comment>
<evidence type="ECO:0000259" key="11">
    <source>
        <dbReference type="PROSITE" id="PS51712"/>
    </source>
</evidence>
<evidence type="ECO:0000256" key="9">
    <source>
        <dbReference type="PROSITE-ProRule" id="PRU01049"/>
    </source>
</evidence>
<feature type="binding site" evidence="8">
    <location>
        <begin position="126"/>
        <end position="129"/>
    </location>
    <ligand>
        <name>GTP</name>
        <dbReference type="ChEBI" id="CHEBI:37565"/>
        <label>1</label>
    </ligand>
</feature>
<accession>A0A2S1LX75</accession>